<evidence type="ECO:0000256" key="3">
    <source>
        <dbReference type="ARBA" id="ARBA00022898"/>
    </source>
</evidence>
<dbReference type="PANTHER" id="PTHR43525:SF1">
    <property type="entry name" value="PROTEIN MALY"/>
    <property type="match status" value="1"/>
</dbReference>
<dbReference type="CDD" id="cd00609">
    <property type="entry name" value="AAT_like"/>
    <property type="match status" value="1"/>
</dbReference>
<evidence type="ECO:0000313" key="7">
    <source>
        <dbReference type="EMBL" id="MFD4827951.1"/>
    </source>
</evidence>
<proteinExistence type="inferred from homology"/>
<dbReference type="SUPFAM" id="SSF53383">
    <property type="entry name" value="PLP-dependent transferases"/>
    <property type="match status" value="1"/>
</dbReference>
<evidence type="ECO:0000256" key="2">
    <source>
        <dbReference type="ARBA" id="ARBA00012224"/>
    </source>
</evidence>
<comment type="cofactor">
    <cofactor evidence="1">
        <name>pyridoxal 5'-phosphate</name>
        <dbReference type="ChEBI" id="CHEBI:597326"/>
    </cofactor>
</comment>
<keyword evidence="3" id="KW-0663">Pyridoxal phosphate</keyword>
<keyword evidence="8" id="KW-1185">Reference proteome</keyword>
<feature type="domain" description="Aminotransferase class I/classII large" evidence="6">
    <location>
        <begin position="34"/>
        <end position="379"/>
    </location>
</feature>
<evidence type="ECO:0000313" key="8">
    <source>
        <dbReference type="Proteomes" id="UP001598352"/>
    </source>
</evidence>
<protein>
    <recommendedName>
        <fullName evidence="2">cysteine-S-conjugate beta-lyase</fullName>
        <ecNumber evidence="2">4.4.1.13</ecNumber>
    </recommendedName>
</protein>
<evidence type="ECO:0000259" key="6">
    <source>
        <dbReference type="Pfam" id="PF00155"/>
    </source>
</evidence>
<comment type="similarity">
    <text evidence="5">Belongs to the class-II pyridoxal-phosphate-dependent aminotransferase family. MalY/PatB cystathionine beta-lyase subfamily.</text>
</comment>
<dbReference type="Gene3D" id="3.90.1150.10">
    <property type="entry name" value="Aspartate Aminotransferase, domain 1"/>
    <property type="match status" value="1"/>
</dbReference>
<dbReference type="EMBL" id="JBHXKZ010000054">
    <property type="protein sequence ID" value="MFD4827951.1"/>
    <property type="molecule type" value="Genomic_DNA"/>
</dbReference>
<dbReference type="Proteomes" id="UP001598352">
    <property type="component" value="Unassembled WGS sequence"/>
</dbReference>
<dbReference type="InterPro" id="IPR015424">
    <property type="entry name" value="PyrdxlP-dep_Trfase"/>
</dbReference>
<dbReference type="EC" id="4.4.1.13" evidence="2"/>
<evidence type="ECO:0000256" key="5">
    <source>
        <dbReference type="ARBA" id="ARBA00037974"/>
    </source>
</evidence>
<dbReference type="InterPro" id="IPR004839">
    <property type="entry name" value="Aminotransferase_I/II_large"/>
</dbReference>
<gene>
    <name evidence="7" type="ORF">ACFWOQ_35850</name>
</gene>
<evidence type="ECO:0000256" key="4">
    <source>
        <dbReference type="ARBA" id="ARBA00023239"/>
    </source>
</evidence>
<sequence length="396" mass="42862">MGAPYDFDTAVDRRGTWCVQWDGVADRFGVDGLLPFTISDMDFATAPEVLAALRARLDHGVFGYTTWWQDDFRSAIAHWYATRYGTEIDTGQLVYAPSVLSQLSQLLQMWTVEGDGVVVHTPVYDGFRKAITGLGRELRGVPVGDEEALERELSRGDAKVLVLCSPHNPTGRVWTADELARTAALAERYGVAVISDEIHADFVHDDGAGRVHVPWTRVAGDGRWALVTSGSKAFNFPALTGSYGFIGDPGDRAEFLRRMETAEGLASPAVLSLTAHIAAYREGAAWLDAVRAYVAGNLGYVEERLGAAFPELGWVPPQAGYLAWIDLRPLGVEESALQRVLVERERVAVMGGSVYGAPGCVRLNVGCPREKAVRGVEALVRAVESLHSSPSGDCGA</sequence>
<dbReference type="Pfam" id="PF00155">
    <property type="entry name" value="Aminotran_1_2"/>
    <property type="match status" value="1"/>
</dbReference>
<dbReference type="RefSeq" id="WP_382778000.1">
    <property type="nucleotide sequence ID" value="NZ_JBHXKZ010000054.1"/>
</dbReference>
<accession>A0ABW6FF18</accession>
<organism evidence="7 8">
    <name type="scientific">Streptomyces rubiginosohelvolus</name>
    <dbReference type="NCBI Taxonomy" id="67362"/>
    <lineage>
        <taxon>Bacteria</taxon>
        <taxon>Bacillati</taxon>
        <taxon>Actinomycetota</taxon>
        <taxon>Actinomycetes</taxon>
        <taxon>Kitasatosporales</taxon>
        <taxon>Streptomycetaceae</taxon>
        <taxon>Streptomyces</taxon>
    </lineage>
</organism>
<dbReference type="GO" id="GO:0047804">
    <property type="term" value="F:cysteine-S-conjugate beta-lyase activity"/>
    <property type="evidence" value="ECO:0007669"/>
    <property type="project" value="UniProtKB-EC"/>
</dbReference>
<dbReference type="Gene3D" id="3.40.640.10">
    <property type="entry name" value="Type I PLP-dependent aspartate aminotransferase-like (Major domain)"/>
    <property type="match status" value="1"/>
</dbReference>
<evidence type="ECO:0000256" key="1">
    <source>
        <dbReference type="ARBA" id="ARBA00001933"/>
    </source>
</evidence>
<name>A0ABW6FF18_9ACTN</name>
<dbReference type="InterPro" id="IPR015422">
    <property type="entry name" value="PyrdxlP-dep_Trfase_small"/>
</dbReference>
<dbReference type="InterPro" id="IPR015421">
    <property type="entry name" value="PyrdxlP-dep_Trfase_major"/>
</dbReference>
<dbReference type="InterPro" id="IPR051798">
    <property type="entry name" value="Class-II_PLP-Dep_Aminotrans"/>
</dbReference>
<feature type="non-terminal residue" evidence="7">
    <location>
        <position position="396"/>
    </location>
</feature>
<keyword evidence="4 7" id="KW-0456">Lyase</keyword>
<dbReference type="PANTHER" id="PTHR43525">
    <property type="entry name" value="PROTEIN MALY"/>
    <property type="match status" value="1"/>
</dbReference>
<reference evidence="7 8" key="1">
    <citation type="submission" date="2024-09" db="EMBL/GenBank/DDBJ databases">
        <title>The Natural Products Discovery Center: Release of the First 8490 Sequenced Strains for Exploring Actinobacteria Biosynthetic Diversity.</title>
        <authorList>
            <person name="Kalkreuter E."/>
            <person name="Kautsar S.A."/>
            <person name="Yang D."/>
            <person name="Bader C.D."/>
            <person name="Teijaro C.N."/>
            <person name="Fluegel L."/>
            <person name="Davis C.M."/>
            <person name="Simpson J.R."/>
            <person name="Lauterbach L."/>
            <person name="Steele A.D."/>
            <person name="Gui C."/>
            <person name="Meng S."/>
            <person name="Li G."/>
            <person name="Viehrig K."/>
            <person name="Ye F."/>
            <person name="Su P."/>
            <person name="Kiefer A.F."/>
            <person name="Nichols A."/>
            <person name="Cepeda A.J."/>
            <person name="Yan W."/>
            <person name="Fan B."/>
            <person name="Jiang Y."/>
            <person name="Adhikari A."/>
            <person name="Zheng C.-J."/>
            <person name="Schuster L."/>
            <person name="Cowan T.M."/>
            <person name="Smanski M.J."/>
            <person name="Chevrette M.G."/>
            <person name="De Carvalho L.P.S."/>
            <person name="Shen B."/>
        </authorList>
    </citation>
    <scope>NUCLEOTIDE SEQUENCE [LARGE SCALE GENOMIC DNA]</scope>
    <source>
        <strain evidence="7 8">NPDC058428</strain>
    </source>
</reference>
<comment type="caution">
    <text evidence="7">The sequence shown here is derived from an EMBL/GenBank/DDBJ whole genome shotgun (WGS) entry which is preliminary data.</text>
</comment>